<sequence length="1442" mass="152356">MDDHRKLYRRIFSIERFIRNLTRSISTMCDSATATGGLVGGSFGAGGATTANGVDMGAAVAAAAAAAAAAAHAATAEQSACGGGSGCATSGCGGTTALGSAGGCVTSSASALLAKRERRLRLQKVGSYRVGRTLGRGNFAQVRVAYHEVANAKVAMKIVDKRSLDEENLAKIEREIQILQQLSHPYIVRLYEVIRTERYLYIVTEYVSNGELFDMLMDRGRQTEAESRRLFQQIVSAVAYCHANGIVHRDLKAENLLLDKRGNIKIIDFGFSNYHQPGQLLSTWCGSPPYAAPELLLAQEYDGRQSDVWSLGVILYILVTAGFPFPGDSVEKLKRAVLSDHLKIPFWVSVECADLIRKMLIVQPAKRCTLQYITQHKWFICDMPEHIKQQLLAPQLSSATAAATVDKQQEKRAPFTVGGGGGRAVQQQQQQLDPTVLIFMQQHTGWSDEQIIEEVLGRNYESSVFGTYALLLSRLSDIRKAEAVAAAAAAAAAASASGTGGIITTTGGTSSGSNSNSSSNGGIAAAMMAYPLVFGGGGAARATATTMALNTIVGGSCTNLQLDSEYARRGSRGSIISGRANVEPAEQQHHATIPAHHLAKLSLSTSPDYQETDDSDSASDWSMVPNTSAGASSADDAATAASVPPPSSSSQFATTSVSPTQPQHHHHHPAPCVAPAPPTHASSSSHYKSKRHHHRAGRRGVAAAAPPRATATPAAATTQFDQQQQQRAAYVALEQQYHQLNPLLNAAAQQFAVDTSRAAWANAAAGCNSCSTTNSSSVVVISDAARHQLQQAAALNLVSLQNFPFVDYAARMMHVPTQERRASANEALLGLNSYAHLLAACSTMGANGAGTGGCSTGTASSSSCPTAGPSPAPPLSSSAMATDQQQQQQHSQPNTRCSSSHGTLSSSSAGNASPCRRRQSLAASANGGGGVVTGVAPPIAAPAGVHLQQHRHHNGARHPPPLARRSVEEEGEFYLCGQRGSGKRNTVHSITAGVPLLLATSGHAQKQQQQHQHQSAQSSAFQRHTGTPYAKQGSSFGTGVMGGAERRSSWASSSAGSPVLAINAQQHAQLERLYRQSIGQQQANSSSAGAPPEASAASVAVGVSNVVQQLQHEFQKLCAASSTTTTTTKEGSPPSLSDSTSQHHHNHHHHQLSSATVSASTIAAAAAVGASAQLLPRGAPTISITDENNRHSMFGGGAAAATVVTNSIPYDRHQQQHQQLLSAILEQHQHQQINENEDDEMVVENTSINNYNSNNNNNLSQSLPHQRPATVCGFSTTTSAGVHPAANIDDSTGQQQQPPPALLKFVYIPVSIRTALERLQRVVDAHKLLCELQSDDLLCTTLTPDQMGGGCTTAENVNAIRVRVAPPPSPPAPPHGEHQLQQQHPSSPTPTPLSSATILELCLFRMDQSPNISRASFTHVQGDADQFEALRQTLLRVFNEVL</sequence>
<feature type="region of interest" description="Disordered" evidence="12">
    <location>
        <begin position="1363"/>
        <end position="1393"/>
    </location>
</feature>
<dbReference type="GO" id="GO:0005524">
    <property type="term" value="F:ATP binding"/>
    <property type="evidence" value="ECO:0007669"/>
    <property type="project" value="UniProtKB-UniRule"/>
</dbReference>
<dbReference type="FunFam" id="1.10.510.10:FF:001222">
    <property type="entry name" value="Serine/threonine-protein kinase ppk25"/>
    <property type="match status" value="1"/>
</dbReference>
<feature type="compositionally biased region" description="Low complexity" evidence="12">
    <location>
        <begin position="627"/>
        <end position="642"/>
    </location>
</feature>
<dbReference type="GO" id="GO:0004674">
    <property type="term" value="F:protein serine/threonine kinase activity"/>
    <property type="evidence" value="ECO:0007669"/>
    <property type="project" value="UniProtKB-KW"/>
</dbReference>
<feature type="domain" description="Protein kinase" evidence="13">
    <location>
        <begin position="128"/>
        <end position="379"/>
    </location>
</feature>
<keyword evidence="5" id="KW-0808">Transferase</keyword>
<dbReference type="PANTHER" id="PTHR24346">
    <property type="entry name" value="MAP/MICROTUBULE AFFINITY-REGULATING KINASE"/>
    <property type="match status" value="1"/>
</dbReference>
<feature type="region of interest" description="Disordered" evidence="12">
    <location>
        <begin position="855"/>
        <end position="927"/>
    </location>
</feature>
<dbReference type="SUPFAM" id="SSF56112">
    <property type="entry name" value="Protein kinase-like (PK-like)"/>
    <property type="match status" value="1"/>
</dbReference>
<feature type="region of interest" description="Disordered" evidence="12">
    <location>
        <begin position="605"/>
        <end position="721"/>
    </location>
</feature>
<gene>
    <name evidence="14" type="ORF">niasHT_014147</name>
</gene>
<evidence type="ECO:0000313" key="14">
    <source>
        <dbReference type="EMBL" id="KAL3107430.1"/>
    </source>
</evidence>
<feature type="compositionally biased region" description="Basic residues" evidence="12">
    <location>
        <begin position="687"/>
        <end position="698"/>
    </location>
</feature>
<dbReference type="EC" id="2.7.11.1" evidence="2"/>
<evidence type="ECO:0000256" key="5">
    <source>
        <dbReference type="ARBA" id="ARBA00022679"/>
    </source>
</evidence>
<evidence type="ECO:0000256" key="9">
    <source>
        <dbReference type="ARBA" id="ARBA00047899"/>
    </source>
</evidence>
<feature type="compositionally biased region" description="Basic residues" evidence="12">
    <location>
        <begin position="1142"/>
        <end position="1151"/>
    </location>
</feature>
<dbReference type="InterPro" id="IPR017441">
    <property type="entry name" value="Protein_kinase_ATP_BS"/>
</dbReference>
<dbReference type="InterPro" id="IPR008271">
    <property type="entry name" value="Ser/Thr_kinase_AS"/>
</dbReference>
<dbReference type="PROSITE" id="PS00108">
    <property type="entry name" value="PROTEIN_KINASE_ST"/>
    <property type="match status" value="1"/>
</dbReference>
<organism evidence="14 15">
    <name type="scientific">Heterodera trifolii</name>
    <dbReference type="NCBI Taxonomy" id="157864"/>
    <lineage>
        <taxon>Eukaryota</taxon>
        <taxon>Metazoa</taxon>
        <taxon>Ecdysozoa</taxon>
        <taxon>Nematoda</taxon>
        <taxon>Chromadorea</taxon>
        <taxon>Rhabditida</taxon>
        <taxon>Tylenchina</taxon>
        <taxon>Tylenchomorpha</taxon>
        <taxon>Tylenchoidea</taxon>
        <taxon>Heteroderidae</taxon>
        <taxon>Heteroderinae</taxon>
        <taxon>Heterodera</taxon>
    </lineage>
</organism>
<dbReference type="Gene3D" id="1.10.510.10">
    <property type="entry name" value="Transferase(Phosphotransferase) domain 1"/>
    <property type="match status" value="1"/>
</dbReference>
<dbReference type="EMBL" id="JBICBT010000616">
    <property type="protein sequence ID" value="KAL3107430.1"/>
    <property type="molecule type" value="Genomic_DNA"/>
</dbReference>
<dbReference type="CDD" id="cd14003">
    <property type="entry name" value="STKc_AMPK-like"/>
    <property type="match status" value="1"/>
</dbReference>
<dbReference type="Pfam" id="PF00069">
    <property type="entry name" value="Pkinase"/>
    <property type="match status" value="1"/>
</dbReference>
<dbReference type="PANTHER" id="PTHR24346:SF42">
    <property type="entry name" value="SERINE_THREONINE-PROTEIN KINASE SIK3"/>
    <property type="match status" value="1"/>
</dbReference>
<comment type="subcellular location">
    <subcellularLocation>
        <location evidence="1">Cytoplasm</location>
    </subcellularLocation>
</comment>
<feature type="binding site" evidence="11">
    <location>
        <position position="157"/>
    </location>
    <ligand>
        <name>ATP</name>
        <dbReference type="ChEBI" id="CHEBI:30616"/>
    </ligand>
</feature>
<feature type="compositionally biased region" description="Low complexity" evidence="12">
    <location>
        <begin position="875"/>
        <end position="889"/>
    </location>
</feature>
<dbReference type="PROSITE" id="PS50011">
    <property type="entry name" value="PROTEIN_KINASE_DOM"/>
    <property type="match status" value="1"/>
</dbReference>
<evidence type="ECO:0000256" key="2">
    <source>
        <dbReference type="ARBA" id="ARBA00012513"/>
    </source>
</evidence>
<keyword evidence="4" id="KW-0723">Serine/threonine-protein kinase</keyword>
<evidence type="ECO:0000259" key="13">
    <source>
        <dbReference type="PROSITE" id="PS50011"/>
    </source>
</evidence>
<evidence type="ECO:0000256" key="6">
    <source>
        <dbReference type="ARBA" id="ARBA00022741"/>
    </source>
</evidence>
<evidence type="ECO:0000256" key="3">
    <source>
        <dbReference type="ARBA" id="ARBA00022490"/>
    </source>
</evidence>
<evidence type="ECO:0000256" key="11">
    <source>
        <dbReference type="PROSITE-ProRule" id="PRU10141"/>
    </source>
</evidence>
<comment type="catalytic activity">
    <reaction evidence="10">
        <text>L-seryl-[protein] + ATP = O-phospho-L-seryl-[protein] + ADP + H(+)</text>
        <dbReference type="Rhea" id="RHEA:17989"/>
        <dbReference type="Rhea" id="RHEA-COMP:9863"/>
        <dbReference type="Rhea" id="RHEA-COMP:11604"/>
        <dbReference type="ChEBI" id="CHEBI:15378"/>
        <dbReference type="ChEBI" id="CHEBI:29999"/>
        <dbReference type="ChEBI" id="CHEBI:30616"/>
        <dbReference type="ChEBI" id="CHEBI:83421"/>
        <dbReference type="ChEBI" id="CHEBI:456216"/>
        <dbReference type="EC" id="2.7.11.1"/>
    </reaction>
</comment>
<dbReference type="SMART" id="SM00220">
    <property type="entry name" value="S_TKc"/>
    <property type="match status" value="1"/>
</dbReference>
<evidence type="ECO:0000256" key="10">
    <source>
        <dbReference type="ARBA" id="ARBA00048679"/>
    </source>
</evidence>
<keyword evidence="3" id="KW-0963">Cytoplasm</keyword>
<evidence type="ECO:0000256" key="12">
    <source>
        <dbReference type="SAM" id="MobiDB-lite"/>
    </source>
</evidence>
<name>A0ABD2KWW9_9BILA</name>
<feature type="compositionally biased region" description="Pro residues" evidence="12">
    <location>
        <begin position="1365"/>
        <end position="1374"/>
    </location>
</feature>
<keyword evidence="6 11" id="KW-0547">Nucleotide-binding</keyword>
<evidence type="ECO:0000256" key="1">
    <source>
        <dbReference type="ARBA" id="ARBA00004496"/>
    </source>
</evidence>
<protein>
    <recommendedName>
        <fullName evidence="2">non-specific serine/threonine protein kinase</fullName>
        <ecNumber evidence="2">2.7.11.1</ecNumber>
    </recommendedName>
</protein>
<dbReference type="PROSITE" id="PS00107">
    <property type="entry name" value="PROTEIN_KINASE_ATP"/>
    <property type="match status" value="1"/>
</dbReference>
<proteinExistence type="predicted"/>
<feature type="compositionally biased region" description="Low complexity" evidence="12">
    <location>
        <begin position="898"/>
        <end position="908"/>
    </location>
</feature>
<evidence type="ECO:0000313" key="15">
    <source>
        <dbReference type="Proteomes" id="UP001620626"/>
    </source>
</evidence>
<comment type="catalytic activity">
    <reaction evidence="9">
        <text>L-threonyl-[protein] + ATP = O-phospho-L-threonyl-[protein] + ADP + H(+)</text>
        <dbReference type="Rhea" id="RHEA:46608"/>
        <dbReference type="Rhea" id="RHEA-COMP:11060"/>
        <dbReference type="Rhea" id="RHEA-COMP:11605"/>
        <dbReference type="ChEBI" id="CHEBI:15378"/>
        <dbReference type="ChEBI" id="CHEBI:30013"/>
        <dbReference type="ChEBI" id="CHEBI:30616"/>
        <dbReference type="ChEBI" id="CHEBI:61977"/>
        <dbReference type="ChEBI" id="CHEBI:456216"/>
        <dbReference type="EC" id="2.7.11.1"/>
    </reaction>
</comment>
<feature type="compositionally biased region" description="Low complexity" evidence="12">
    <location>
        <begin position="856"/>
        <end position="867"/>
    </location>
</feature>
<feature type="compositionally biased region" description="Low complexity" evidence="12">
    <location>
        <begin position="1003"/>
        <end position="1022"/>
    </location>
</feature>
<dbReference type="InterPro" id="IPR000719">
    <property type="entry name" value="Prot_kinase_dom"/>
</dbReference>
<keyword evidence="7" id="KW-0418">Kinase</keyword>
<accession>A0ABD2KWW9</accession>
<feature type="region of interest" description="Disordered" evidence="12">
    <location>
        <begin position="1122"/>
        <end position="1157"/>
    </location>
</feature>
<evidence type="ECO:0000256" key="4">
    <source>
        <dbReference type="ARBA" id="ARBA00022527"/>
    </source>
</evidence>
<keyword evidence="15" id="KW-1185">Reference proteome</keyword>
<dbReference type="GO" id="GO:0005737">
    <property type="term" value="C:cytoplasm"/>
    <property type="evidence" value="ECO:0007669"/>
    <property type="project" value="UniProtKB-SubCell"/>
</dbReference>
<reference evidence="14 15" key="1">
    <citation type="submission" date="2024-10" db="EMBL/GenBank/DDBJ databases">
        <authorList>
            <person name="Kim D."/>
        </authorList>
    </citation>
    <scope>NUCLEOTIDE SEQUENCE [LARGE SCALE GENOMIC DNA]</scope>
    <source>
        <strain evidence="14">BH-2024</strain>
    </source>
</reference>
<comment type="caution">
    <text evidence="14">The sequence shown here is derived from an EMBL/GenBank/DDBJ whole genome shotgun (WGS) entry which is preliminary data.</text>
</comment>
<dbReference type="InterPro" id="IPR011009">
    <property type="entry name" value="Kinase-like_dom_sf"/>
</dbReference>
<dbReference type="Proteomes" id="UP001620626">
    <property type="component" value="Unassembled WGS sequence"/>
</dbReference>
<dbReference type="FunFam" id="3.30.200.20:FF:000003">
    <property type="entry name" value="Non-specific serine/threonine protein kinase"/>
    <property type="match status" value="1"/>
</dbReference>
<keyword evidence="8 11" id="KW-0067">ATP-binding</keyword>
<evidence type="ECO:0000256" key="8">
    <source>
        <dbReference type="ARBA" id="ARBA00022840"/>
    </source>
</evidence>
<feature type="compositionally biased region" description="Low complexity" evidence="12">
    <location>
        <begin position="699"/>
        <end position="721"/>
    </location>
</feature>
<evidence type="ECO:0000256" key="7">
    <source>
        <dbReference type="ARBA" id="ARBA00022777"/>
    </source>
</evidence>
<feature type="region of interest" description="Disordered" evidence="12">
    <location>
        <begin position="1001"/>
        <end position="1051"/>
    </location>
</feature>